<reference evidence="1 2" key="1">
    <citation type="submission" date="2019-12" db="EMBL/GenBank/DDBJ databases">
        <title>A genome sequence resource for the geographically widespread anthracnose pathogen Colletotrichum asianum.</title>
        <authorList>
            <person name="Meng Y."/>
        </authorList>
    </citation>
    <scope>NUCLEOTIDE SEQUENCE [LARGE SCALE GENOMIC DNA]</scope>
    <source>
        <strain evidence="1 2">ICMP 18580</strain>
    </source>
</reference>
<name>A0A8H3WQH3_9PEZI</name>
<evidence type="ECO:0000313" key="2">
    <source>
        <dbReference type="Proteomes" id="UP000434172"/>
    </source>
</evidence>
<dbReference type="Proteomes" id="UP000434172">
    <property type="component" value="Unassembled WGS sequence"/>
</dbReference>
<sequence length="141" mass="15468">MRSTPAAQRLACAPASPHFLTVQGRAVWSHPTVLVTENHQELVSQVCLWLALHLSSSWHPPCHGLRILELFHLFSARQGGSSCCITPSRYGYSDCDGCLHERDETSYCAAGRVACLGNRSMLEGIHASSALTTARHLDLRD</sequence>
<dbReference type="EMBL" id="WOWK01000008">
    <property type="protein sequence ID" value="KAF0330117.1"/>
    <property type="molecule type" value="Genomic_DNA"/>
</dbReference>
<dbReference type="AlphaFoldDB" id="A0A8H3WQH3"/>
<protein>
    <submittedName>
        <fullName evidence="1">Uncharacterized protein</fullName>
    </submittedName>
</protein>
<accession>A0A8H3WQH3</accession>
<comment type="caution">
    <text evidence="1">The sequence shown here is derived from an EMBL/GenBank/DDBJ whole genome shotgun (WGS) entry which is preliminary data.</text>
</comment>
<evidence type="ECO:0000313" key="1">
    <source>
        <dbReference type="EMBL" id="KAF0330117.1"/>
    </source>
</evidence>
<proteinExistence type="predicted"/>
<gene>
    <name evidence="1" type="ORF">GQ607_002447</name>
</gene>
<organism evidence="1 2">
    <name type="scientific">Colletotrichum asianum</name>
    <dbReference type="NCBI Taxonomy" id="702518"/>
    <lineage>
        <taxon>Eukaryota</taxon>
        <taxon>Fungi</taxon>
        <taxon>Dikarya</taxon>
        <taxon>Ascomycota</taxon>
        <taxon>Pezizomycotina</taxon>
        <taxon>Sordariomycetes</taxon>
        <taxon>Hypocreomycetidae</taxon>
        <taxon>Glomerellales</taxon>
        <taxon>Glomerellaceae</taxon>
        <taxon>Colletotrichum</taxon>
        <taxon>Colletotrichum gloeosporioides species complex</taxon>
    </lineage>
</organism>
<keyword evidence="2" id="KW-1185">Reference proteome</keyword>